<keyword evidence="3" id="KW-1003">Cell membrane</keyword>
<dbReference type="Proteomes" id="UP001500339">
    <property type="component" value="Unassembled WGS sequence"/>
</dbReference>
<dbReference type="InterPro" id="IPR023090">
    <property type="entry name" value="UPF0702_alpha/beta_dom_sf"/>
</dbReference>
<proteinExistence type="inferred from homology"/>
<name>A0ABP3U942_9CLOT</name>
<feature type="transmembrane region" description="Helical" evidence="7">
    <location>
        <begin position="61"/>
        <end position="79"/>
    </location>
</feature>
<evidence type="ECO:0000256" key="4">
    <source>
        <dbReference type="ARBA" id="ARBA00022692"/>
    </source>
</evidence>
<evidence type="ECO:0000256" key="6">
    <source>
        <dbReference type="ARBA" id="ARBA00023136"/>
    </source>
</evidence>
<evidence type="ECO:0000256" key="5">
    <source>
        <dbReference type="ARBA" id="ARBA00022989"/>
    </source>
</evidence>
<sequence>MQQFFSYTVRIILVYFFTYLCARALSKKAIAQMTAYEIAGIMILANVAAEPLVDKVTIKSIYGSGMLILLMLLTSRLSIVNKFTKVLEHLPTVVIENGKIDMKALRNMGLSLNQLQGLCRQQGYDSVMDIHTAIMEPQGNLSVFPKGENKPVQLKDLKITPDAEGITIPLIMDGSILYNNIHHIKRNEEWLLHELKKQGIKDENKVSLAELTPNWKVNIIKK</sequence>
<evidence type="ECO:0000256" key="2">
    <source>
        <dbReference type="ARBA" id="ARBA00006448"/>
    </source>
</evidence>
<evidence type="ECO:0000313" key="10">
    <source>
        <dbReference type="Proteomes" id="UP001500339"/>
    </source>
</evidence>
<comment type="similarity">
    <text evidence="2">Belongs to the UPF0702 family.</text>
</comment>
<organism evidence="9 10">
    <name type="scientific">Clostridium malenominatum</name>
    <dbReference type="NCBI Taxonomy" id="1539"/>
    <lineage>
        <taxon>Bacteria</taxon>
        <taxon>Bacillati</taxon>
        <taxon>Bacillota</taxon>
        <taxon>Clostridia</taxon>
        <taxon>Eubacteriales</taxon>
        <taxon>Clostridiaceae</taxon>
        <taxon>Clostridium</taxon>
    </lineage>
</organism>
<evidence type="ECO:0000256" key="7">
    <source>
        <dbReference type="SAM" id="Phobius"/>
    </source>
</evidence>
<dbReference type="RefSeq" id="WP_343770180.1">
    <property type="nucleotide sequence ID" value="NZ_BAAACF010000003.1"/>
</dbReference>
<evidence type="ECO:0000256" key="1">
    <source>
        <dbReference type="ARBA" id="ARBA00004651"/>
    </source>
</evidence>
<comment type="caution">
    <text evidence="9">The sequence shown here is derived from an EMBL/GenBank/DDBJ whole genome shotgun (WGS) entry which is preliminary data.</text>
</comment>
<evidence type="ECO:0000313" key="9">
    <source>
        <dbReference type="EMBL" id="GAA0727499.1"/>
    </source>
</evidence>
<keyword evidence="4 7" id="KW-0812">Transmembrane</keyword>
<feature type="transmembrane region" description="Helical" evidence="7">
    <location>
        <begin position="6"/>
        <end position="22"/>
    </location>
</feature>
<evidence type="ECO:0000256" key="3">
    <source>
        <dbReference type="ARBA" id="ARBA00022475"/>
    </source>
</evidence>
<dbReference type="PANTHER" id="PTHR34582:SF6">
    <property type="entry name" value="UPF0702 TRANSMEMBRANE PROTEIN YCAP"/>
    <property type="match status" value="1"/>
</dbReference>
<feature type="domain" description="YetF C-terminal" evidence="8">
    <location>
        <begin position="81"/>
        <end position="211"/>
    </location>
</feature>
<keyword evidence="5 7" id="KW-1133">Transmembrane helix</keyword>
<gene>
    <name evidence="9" type="ORF">GCM10008905_25140</name>
</gene>
<keyword evidence="10" id="KW-1185">Reference proteome</keyword>
<dbReference type="EMBL" id="BAAACF010000003">
    <property type="protein sequence ID" value="GAA0727499.1"/>
    <property type="molecule type" value="Genomic_DNA"/>
</dbReference>
<protein>
    <submittedName>
        <fullName evidence="9">DUF421 domain-containing protein</fullName>
    </submittedName>
</protein>
<dbReference type="Pfam" id="PF04239">
    <property type="entry name" value="DUF421"/>
    <property type="match status" value="1"/>
</dbReference>
<dbReference type="InterPro" id="IPR007353">
    <property type="entry name" value="DUF421"/>
</dbReference>
<reference evidence="10" key="1">
    <citation type="journal article" date="2019" name="Int. J. Syst. Evol. Microbiol.">
        <title>The Global Catalogue of Microorganisms (GCM) 10K type strain sequencing project: providing services to taxonomists for standard genome sequencing and annotation.</title>
        <authorList>
            <consortium name="The Broad Institute Genomics Platform"/>
            <consortium name="The Broad Institute Genome Sequencing Center for Infectious Disease"/>
            <person name="Wu L."/>
            <person name="Ma J."/>
        </authorList>
    </citation>
    <scope>NUCLEOTIDE SEQUENCE [LARGE SCALE GENOMIC DNA]</scope>
    <source>
        <strain evidence="10">JCM 1405</strain>
    </source>
</reference>
<comment type="subcellular location">
    <subcellularLocation>
        <location evidence="1">Cell membrane</location>
        <topology evidence="1">Multi-pass membrane protein</topology>
    </subcellularLocation>
</comment>
<keyword evidence="6 7" id="KW-0472">Membrane</keyword>
<dbReference type="Gene3D" id="3.30.240.20">
    <property type="entry name" value="bsu07140 like domains"/>
    <property type="match status" value="2"/>
</dbReference>
<accession>A0ABP3U942</accession>
<evidence type="ECO:0000259" key="8">
    <source>
        <dbReference type="Pfam" id="PF04239"/>
    </source>
</evidence>
<dbReference type="PANTHER" id="PTHR34582">
    <property type="entry name" value="UPF0702 TRANSMEMBRANE PROTEIN YCAP"/>
    <property type="match status" value="1"/>
</dbReference>